<feature type="domain" description="DJ-1/PfpI" evidence="1">
    <location>
        <begin position="7"/>
        <end position="56"/>
    </location>
</feature>
<evidence type="ECO:0000313" key="3">
    <source>
        <dbReference type="Proteomes" id="UP000194236"/>
    </source>
</evidence>
<dbReference type="AlphaFoldDB" id="A0A1Y3BDJ3"/>
<evidence type="ECO:0000313" key="2">
    <source>
        <dbReference type="EMBL" id="OTF77923.1"/>
    </source>
</evidence>
<dbReference type="PANTHER" id="PTHR48094">
    <property type="entry name" value="PROTEIN/NUCLEIC ACID DEGLYCASE DJ-1-RELATED"/>
    <property type="match status" value="1"/>
</dbReference>
<dbReference type="Pfam" id="PF01965">
    <property type="entry name" value="DJ-1_PfpI"/>
    <property type="match status" value="1"/>
</dbReference>
<dbReference type="GO" id="GO:1903189">
    <property type="term" value="P:glyoxal metabolic process"/>
    <property type="evidence" value="ECO:0007669"/>
    <property type="project" value="TreeGrafter"/>
</dbReference>
<gene>
    <name evidence="2" type="ORF">BLA29_015341</name>
</gene>
<evidence type="ECO:0000259" key="1">
    <source>
        <dbReference type="Pfam" id="PF01965"/>
    </source>
</evidence>
<dbReference type="GO" id="GO:0005739">
    <property type="term" value="C:mitochondrion"/>
    <property type="evidence" value="ECO:0007669"/>
    <property type="project" value="TreeGrafter"/>
</dbReference>
<dbReference type="InterPro" id="IPR002818">
    <property type="entry name" value="DJ-1/PfpI"/>
</dbReference>
<name>A0A1Y3BDJ3_EURMA</name>
<comment type="caution">
    <text evidence="2">The sequence shown here is derived from an EMBL/GenBank/DDBJ whole genome shotgun (WGS) entry which is preliminary data.</text>
</comment>
<accession>A0A1Y3BDJ3</accession>
<dbReference type="InterPro" id="IPR050325">
    <property type="entry name" value="Prot/Nucl_acid_deglycase"/>
</dbReference>
<dbReference type="GO" id="GO:0005634">
    <property type="term" value="C:nucleus"/>
    <property type="evidence" value="ECO:0007669"/>
    <property type="project" value="TreeGrafter"/>
</dbReference>
<dbReference type="Gene3D" id="3.40.50.880">
    <property type="match status" value="1"/>
</dbReference>
<sequence>IGRNGHRRRITSHPSVAKQLIDTFEYSEDRVVNDDGLITSRGPGSAFEFALEIVKQLMGETRAKEIQPPMMLKD</sequence>
<dbReference type="SUPFAM" id="SSF52317">
    <property type="entry name" value="Class I glutamine amidotransferase-like"/>
    <property type="match status" value="1"/>
</dbReference>
<dbReference type="InterPro" id="IPR029062">
    <property type="entry name" value="Class_I_gatase-like"/>
</dbReference>
<reference evidence="2 3" key="1">
    <citation type="submission" date="2017-03" db="EMBL/GenBank/DDBJ databases">
        <title>Genome Survey of Euroglyphus maynei.</title>
        <authorList>
            <person name="Arlian L.G."/>
            <person name="Morgan M.S."/>
            <person name="Rider S.D."/>
        </authorList>
    </citation>
    <scope>NUCLEOTIDE SEQUENCE [LARGE SCALE GENOMIC DNA]</scope>
    <source>
        <strain evidence="2">Arlian Lab</strain>
        <tissue evidence="2">Whole body</tissue>
    </source>
</reference>
<dbReference type="Proteomes" id="UP000194236">
    <property type="component" value="Unassembled WGS sequence"/>
</dbReference>
<dbReference type="PANTHER" id="PTHR48094:SF12">
    <property type="entry name" value="PARKINSON DISEASE PROTEIN 7 HOMOLOG"/>
    <property type="match status" value="1"/>
</dbReference>
<feature type="non-terminal residue" evidence="2">
    <location>
        <position position="1"/>
    </location>
</feature>
<dbReference type="GO" id="GO:0006979">
    <property type="term" value="P:response to oxidative stress"/>
    <property type="evidence" value="ECO:0007669"/>
    <property type="project" value="TreeGrafter"/>
</dbReference>
<keyword evidence="3" id="KW-1185">Reference proteome</keyword>
<dbReference type="EMBL" id="MUJZ01030257">
    <property type="protein sequence ID" value="OTF77923.1"/>
    <property type="molecule type" value="Genomic_DNA"/>
</dbReference>
<proteinExistence type="predicted"/>
<organism evidence="2 3">
    <name type="scientific">Euroglyphus maynei</name>
    <name type="common">Mayne's house dust mite</name>
    <dbReference type="NCBI Taxonomy" id="6958"/>
    <lineage>
        <taxon>Eukaryota</taxon>
        <taxon>Metazoa</taxon>
        <taxon>Ecdysozoa</taxon>
        <taxon>Arthropoda</taxon>
        <taxon>Chelicerata</taxon>
        <taxon>Arachnida</taxon>
        <taxon>Acari</taxon>
        <taxon>Acariformes</taxon>
        <taxon>Sarcoptiformes</taxon>
        <taxon>Astigmata</taxon>
        <taxon>Psoroptidia</taxon>
        <taxon>Analgoidea</taxon>
        <taxon>Pyroglyphidae</taxon>
        <taxon>Pyroglyphinae</taxon>
        <taxon>Euroglyphus</taxon>
    </lineage>
</organism>
<protein>
    <recommendedName>
        <fullName evidence="1">DJ-1/PfpI domain-containing protein</fullName>
    </recommendedName>
</protein>
<dbReference type="OrthoDB" id="543156at2759"/>